<dbReference type="OrthoDB" id="5338687at2"/>
<dbReference type="STRING" id="360107.CHAB381_1300"/>
<organism evidence="1 2">
    <name type="scientific">Campylobacter hominis (strain ATCC BAA-381 / DSM 21671 / CCUG 45161 / LMG 19568 / NCTC 13146 / CH001A)</name>
    <dbReference type="NCBI Taxonomy" id="360107"/>
    <lineage>
        <taxon>Bacteria</taxon>
        <taxon>Pseudomonadati</taxon>
        <taxon>Campylobacterota</taxon>
        <taxon>Epsilonproteobacteria</taxon>
        <taxon>Campylobacterales</taxon>
        <taxon>Campylobacteraceae</taxon>
        <taxon>Campylobacter</taxon>
    </lineage>
</organism>
<dbReference type="PANTHER" id="PTHR19288">
    <property type="entry name" value="4-NITROPHENYLPHOSPHATASE-RELATED"/>
    <property type="match status" value="1"/>
</dbReference>
<name>A7I2W0_CAMHC</name>
<dbReference type="AlphaFoldDB" id="A7I2W0"/>
<evidence type="ECO:0000313" key="1">
    <source>
        <dbReference type="EMBL" id="ABS52037.1"/>
    </source>
</evidence>
<dbReference type="InterPro" id="IPR023214">
    <property type="entry name" value="HAD_sf"/>
</dbReference>
<dbReference type="GO" id="GO:0016791">
    <property type="term" value="F:phosphatase activity"/>
    <property type="evidence" value="ECO:0007669"/>
    <property type="project" value="TreeGrafter"/>
</dbReference>
<dbReference type="HOGENOM" id="CLU_043473_1_2_7"/>
<dbReference type="eggNOG" id="COG0647">
    <property type="taxonomic scope" value="Bacteria"/>
</dbReference>
<dbReference type="EMBL" id="CP000776">
    <property type="protein sequence ID" value="ABS52037.1"/>
    <property type="molecule type" value="Genomic_DNA"/>
</dbReference>
<keyword evidence="2" id="KW-1185">Reference proteome</keyword>
<sequence length="261" mass="28681">MSFFIDVQGTLLSDADKSPVNGACKLIEFLNKKNLPYIVITNNTKHTSAEFLASLRQKGLAVKDGAYLDPFCVLDDIIKPCEVAMFGADEFINTMQKLGYTQNLKNAKAVMVASFDDFKFSDFASMIELINDGAKFIPMHETSVYKKHGRLFPGVGAIASMIKNATGTEYKAVGKPSVKFFQTALNLIKKQDNSLNFKDIKIISDDARGDLSGAKNLGMQTALVLSGKVSSVQNSGVKPEILDEIYKYVGEFLEVLSAKYK</sequence>
<protein>
    <submittedName>
        <fullName evidence="1">HAD-superfamily hydrolase, subfamily IIA</fullName>
    </submittedName>
</protein>
<dbReference type="Pfam" id="PF13344">
    <property type="entry name" value="Hydrolase_6"/>
    <property type="match status" value="1"/>
</dbReference>
<accession>A7I2W0</accession>
<keyword evidence="1" id="KW-0378">Hydrolase</keyword>
<dbReference type="Pfam" id="PF13242">
    <property type="entry name" value="Hydrolase_like"/>
    <property type="match status" value="1"/>
</dbReference>
<evidence type="ECO:0000313" key="2">
    <source>
        <dbReference type="Proteomes" id="UP000002407"/>
    </source>
</evidence>
<dbReference type="InterPro" id="IPR006357">
    <property type="entry name" value="HAD-SF_hydro_IIA"/>
</dbReference>
<dbReference type="Gene3D" id="3.40.50.1000">
    <property type="entry name" value="HAD superfamily/HAD-like"/>
    <property type="match status" value="2"/>
</dbReference>
<proteinExistence type="predicted"/>
<gene>
    <name evidence="1" type="ordered locus">CHAB381_1300</name>
</gene>
<dbReference type="GO" id="GO:0005737">
    <property type="term" value="C:cytoplasm"/>
    <property type="evidence" value="ECO:0007669"/>
    <property type="project" value="TreeGrafter"/>
</dbReference>
<reference evidence="2" key="1">
    <citation type="submission" date="2007-07" db="EMBL/GenBank/DDBJ databases">
        <title>Complete genome sequence of Campylobacter hominis ATCC BAA-381, a commensal isolated from the human gastrointestinal tract.</title>
        <authorList>
            <person name="Fouts D.E."/>
            <person name="Mongodin E.F."/>
            <person name="Puiu D."/>
            <person name="Sebastian Y."/>
            <person name="Miller W.G."/>
            <person name="Mandrell R.E."/>
            <person name="Nelson K.E."/>
        </authorList>
    </citation>
    <scope>NUCLEOTIDE SEQUENCE [LARGE SCALE GENOMIC DNA]</scope>
    <source>
        <strain evidence="2">ATCC BAA-381 / LMG 19568 / NCTC 13146 / CH001A</strain>
    </source>
</reference>
<dbReference type="KEGG" id="cha:CHAB381_1300"/>
<dbReference type="InterPro" id="IPR036412">
    <property type="entry name" value="HAD-like_sf"/>
</dbReference>
<dbReference type="RefSeq" id="WP_012109152.1">
    <property type="nucleotide sequence ID" value="NC_009714.1"/>
</dbReference>
<dbReference type="NCBIfam" id="TIGR01460">
    <property type="entry name" value="HAD-SF-IIA"/>
    <property type="match status" value="1"/>
</dbReference>
<dbReference type="SUPFAM" id="SSF56784">
    <property type="entry name" value="HAD-like"/>
    <property type="match status" value="1"/>
</dbReference>
<dbReference type="PANTHER" id="PTHR19288:SF46">
    <property type="entry name" value="HALOACID DEHALOGENASE-LIKE HYDROLASE DOMAIN-CONTAINING PROTEIN 2"/>
    <property type="match status" value="1"/>
</dbReference>
<dbReference type="Proteomes" id="UP000002407">
    <property type="component" value="Chromosome"/>
</dbReference>